<keyword evidence="2" id="KW-1185">Reference proteome</keyword>
<dbReference type="OrthoDB" id="7061352at2"/>
<dbReference type="Gene3D" id="1.10.3790.10">
    <property type="entry name" value="NinB"/>
    <property type="match status" value="1"/>
</dbReference>
<dbReference type="InterPro" id="IPR036619">
    <property type="entry name" value="NinB_sf"/>
</dbReference>
<sequence length="148" mass="17565">MEDICLHESNIKSVFKTLSELVLSGKRYRIIIKVWKDKRSIDQNSLSHMWYADIAKQGNERIGKNEFDIDNVKKDLKKAFLGYEVVSYTDVVTGEERRVKRLKKTSELDTGDMHIYLQRIETWAYQNGFELRIPNDCEYRKLQDEQVK</sequence>
<dbReference type="RefSeq" id="WP_121144209.1">
    <property type="nucleotide sequence ID" value="NZ_RBWY01000001.1"/>
</dbReference>
<dbReference type="AlphaFoldDB" id="A0A495RKK1"/>
<dbReference type="SUPFAM" id="SSF103370">
    <property type="entry name" value="NinB"/>
    <property type="match status" value="1"/>
</dbReference>
<organism evidence="1 2">
    <name type="scientific">Orbus hercynius</name>
    <dbReference type="NCBI Taxonomy" id="593135"/>
    <lineage>
        <taxon>Bacteria</taxon>
        <taxon>Pseudomonadati</taxon>
        <taxon>Pseudomonadota</taxon>
        <taxon>Gammaproteobacteria</taxon>
        <taxon>Orbales</taxon>
        <taxon>Orbaceae</taxon>
        <taxon>Orbus</taxon>
    </lineage>
</organism>
<gene>
    <name evidence="1" type="ORF">DES39_0528</name>
</gene>
<evidence type="ECO:0000313" key="2">
    <source>
        <dbReference type="Proteomes" id="UP000278542"/>
    </source>
</evidence>
<dbReference type="EMBL" id="RBWY01000001">
    <property type="protein sequence ID" value="RKS87308.1"/>
    <property type="molecule type" value="Genomic_DNA"/>
</dbReference>
<comment type="caution">
    <text evidence="1">The sequence shown here is derived from an EMBL/GenBank/DDBJ whole genome shotgun (WGS) entry which is preliminary data.</text>
</comment>
<accession>A0A495RKK1</accession>
<dbReference type="Proteomes" id="UP000278542">
    <property type="component" value="Unassembled WGS sequence"/>
</dbReference>
<evidence type="ECO:0000313" key="1">
    <source>
        <dbReference type="EMBL" id="RKS87308.1"/>
    </source>
</evidence>
<name>A0A495RKK1_9GAMM</name>
<protein>
    <submittedName>
        <fullName evidence="1">NinB protein</fullName>
    </submittedName>
</protein>
<dbReference type="NCBIfam" id="NF007281">
    <property type="entry name" value="PRK09741.1"/>
    <property type="match status" value="1"/>
</dbReference>
<reference evidence="1 2" key="1">
    <citation type="submission" date="2018-10" db="EMBL/GenBank/DDBJ databases">
        <title>Genomic Encyclopedia of Type Strains, Phase IV (KMG-IV): sequencing the most valuable type-strain genomes for metagenomic binning, comparative biology and taxonomic classification.</title>
        <authorList>
            <person name="Goeker M."/>
        </authorList>
    </citation>
    <scope>NUCLEOTIDE SEQUENCE [LARGE SCALE GENOMIC DNA]</scope>
    <source>
        <strain evidence="1 2">DSM 22228</strain>
    </source>
</reference>
<proteinExistence type="predicted"/>